<keyword evidence="2" id="KW-1133">Transmembrane helix</keyword>
<evidence type="ECO:0000256" key="1">
    <source>
        <dbReference type="SAM" id="MobiDB-lite"/>
    </source>
</evidence>
<reference evidence="3 4" key="1">
    <citation type="journal article" date="2015" name="Genome Announc.">
        <title>Expanding the biotechnology potential of lactobacilli through comparative genomics of 213 strains and associated genera.</title>
        <authorList>
            <person name="Sun Z."/>
            <person name="Harris H.M."/>
            <person name="McCann A."/>
            <person name="Guo C."/>
            <person name="Argimon S."/>
            <person name="Zhang W."/>
            <person name="Yang X."/>
            <person name="Jeffery I.B."/>
            <person name="Cooney J.C."/>
            <person name="Kagawa T.F."/>
            <person name="Liu W."/>
            <person name="Song Y."/>
            <person name="Salvetti E."/>
            <person name="Wrobel A."/>
            <person name="Rasinkangas P."/>
            <person name="Parkhill J."/>
            <person name="Rea M.C."/>
            <person name="O'Sullivan O."/>
            <person name="Ritari J."/>
            <person name="Douillard F.P."/>
            <person name="Paul Ross R."/>
            <person name="Yang R."/>
            <person name="Briner A.E."/>
            <person name="Felis G.E."/>
            <person name="de Vos W.M."/>
            <person name="Barrangou R."/>
            <person name="Klaenhammer T.R."/>
            <person name="Caufield P.W."/>
            <person name="Cui Y."/>
            <person name="Zhang H."/>
            <person name="O'Toole P.W."/>
        </authorList>
    </citation>
    <scope>NUCLEOTIDE SEQUENCE [LARGE SCALE GENOMIC DNA]</scope>
    <source>
        <strain evidence="3 4">DSM 18793</strain>
    </source>
</reference>
<accession>A0A0R1US79</accession>
<sequence>MAIKITTTKEQLIWPLNQPLSDHEVKQQLGAKVLNDAGQVVNADILVMDKSVDIHQPGDYLLTLVAEDADGHSALHQIQLQVMPQRQAATPKSASEPVQSPSSPKQSRHSKRWLLLGGIVIIALVLGGVLRACQNQEQQAINNADQSSQISQNSSSIKQLRGDNQKLAQQVAELRGATKQYQHDHDLQALQNTINNLKAQNQQLMSSLSAEKQAKLQQVDQAADQIAQNPDQADQTLQQLKNNGFNSMWDAISTQVSQWLKDHQ</sequence>
<organism evidence="3 4">
    <name type="scientific">Limosilactobacillus equigenerosi DSM 18793 = JCM 14505</name>
    <dbReference type="NCBI Taxonomy" id="1423742"/>
    <lineage>
        <taxon>Bacteria</taxon>
        <taxon>Bacillati</taxon>
        <taxon>Bacillota</taxon>
        <taxon>Bacilli</taxon>
        <taxon>Lactobacillales</taxon>
        <taxon>Lactobacillaceae</taxon>
        <taxon>Limosilactobacillus</taxon>
    </lineage>
</organism>
<keyword evidence="4" id="KW-1185">Reference proteome</keyword>
<evidence type="ECO:0000313" key="4">
    <source>
        <dbReference type="Proteomes" id="UP000051084"/>
    </source>
</evidence>
<feature type="transmembrane region" description="Helical" evidence="2">
    <location>
        <begin position="113"/>
        <end position="132"/>
    </location>
</feature>
<dbReference type="PATRIC" id="fig|1423742.4.peg.508"/>
<evidence type="ECO:0008006" key="5">
    <source>
        <dbReference type="Google" id="ProtNLM"/>
    </source>
</evidence>
<dbReference type="EMBL" id="AZGC01000013">
    <property type="protein sequence ID" value="KRL96045.1"/>
    <property type="molecule type" value="Genomic_DNA"/>
</dbReference>
<protein>
    <recommendedName>
        <fullName evidence="5">DUF5011 domain-containing protein</fullName>
    </recommendedName>
</protein>
<dbReference type="Proteomes" id="UP000051084">
    <property type="component" value="Unassembled WGS sequence"/>
</dbReference>
<feature type="compositionally biased region" description="Polar residues" evidence="1">
    <location>
        <begin position="83"/>
        <end position="105"/>
    </location>
</feature>
<keyword evidence="2" id="KW-0812">Transmembrane</keyword>
<feature type="region of interest" description="Disordered" evidence="1">
    <location>
        <begin position="142"/>
        <end position="163"/>
    </location>
</feature>
<evidence type="ECO:0000256" key="2">
    <source>
        <dbReference type="SAM" id="Phobius"/>
    </source>
</evidence>
<dbReference type="RefSeq" id="WP_054652573.1">
    <property type="nucleotide sequence ID" value="NZ_AZGC01000013.1"/>
</dbReference>
<dbReference type="Gene3D" id="2.60.40.10">
    <property type="entry name" value="Immunoglobulins"/>
    <property type="match status" value="1"/>
</dbReference>
<feature type="compositionally biased region" description="Low complexity" evidence="1">
    <location>
        <begin position="142"/>
        <end position="157"/>
    </location>
</feature>
<feature type="region of interest" description="Disordered" evidence="1">
    <location>
        <begin position="83"/>
        <end position="109"/>
    </location>
</feature>
<dbReference type="InterPro" id="IPR013783">
    <property type="entry name" value="Ig-like_fold"/>
</dbReference>
<comment type="caution">
    <text evidence="3">The sequence shown here is derived from an EMBL/GenBank/DDBJ whole genome shotgun (WGS) entry which is preliminary data.</text>
</comment>
<keyword evidence="2" id="KW-0472">Membrane</keyword>
<evidence type="ECO:0000313" key="3">
    <source>
        <dbReference type="EMBL" id="KRL96045.1"/>
    </source>
</evidence>
<dbReference type="OrthoDB" id="2289851at2"/>
<dbReference type="AlphaFoldDB" id="A0A0R1US79"/>
<name>A0A0R1US79_9LACO</name>
<proteinExistence type="predicted"/>
<gene>
    <name evidence="3" type="ORF">FC21_GL000485</name>
</gene>